<sequence length="452" mass="51311">MSDMLLRKEQIERALTDLPPVAGESFARDLVKHLSVRGTTITLVLDVPVDQRRRFDGVRAQVEQTLQALNPAGSNVVSFTADRPDGPVSTGVHDKFNMDGHKLMWHLDRVSAWQKGERIAPLHLDMGISSGCNMACNYCYGVIQGRSGYGTDRKGKTNMPREAVMRTFREAKEVGVRSIALIGEGENTLHPDLYDLLDYGREIDLDLSLATNGIRIDHDRLDSLLTGLTWCRINISAATEESFQRIHNVPQFHRVLKNVEAMVARKQSHGHQCTIGLQMVVTRDNVDDIVPLARLGRELGVDYLVVKACSDTYDGRLDAPQSEYRSMESTLREAESYSTDSYTVSIKWQKLNNAGWKDYDVCYGTQFILGVSGDGRVFPCGHWFDNRADEFLMGNVVEQSFREIVESERYWQVQEKIRRVNVNHDCESNCRQHYINNFLWGIAQTPPHRNFV</sequence>
<dbReference type="GO" id="GO:0003824">
    <property type="term" value="F:catalytic activity"/>
    <property type="evidence" value="ECO:0007669"/>
    <property type="project" value="InterPro"/>
</dbReference>
<accession>A0A1N7LPZ8</accession>
<evidence type="ECO:0000259" key="6">
    <source>
        <dbReference type="PROSITE" id="PS51918"/>
    </source>
</evidence>
<dbReference type="AlphaFoldDB" id="A0A1N7LPZ8"/>
<dbReference type="SUPFAM" id="SSF102114">
    <property type="entry name" value="Radical SAM enzymes"/>
    <property type="match status" value="1"/>
</dbReference>
<protein>
    <submittedName>
        <fullName evidence="7">Radical SAM additional 4Fe4S-binding SPASM domain-containing protein</fullName>
    </submittedName>
</protein>
<dbReference type="InterPro" id="IPR007197">
    <property type="entry name" value="rSAM"/>
</dbReference>
<evidence type="ECO:0000256" key="5">
    <source>
        <dbReference type="ARBA" id="ARBA00023014"/>
    </source>
</evidence>
<feature type="domain" description="Radical SAM core" evidence="6">
    <location>
        <begin position="118"/>
        <end position="347"/>
    </location>
</feature>
<dbReference type="Pfam" id="PF04055">
    <property type="entry name" value="Radical_SAM"/>
    <property type="match status" value="1"/>
</dbReference>
<organism evidence="7 8">
    <name type="scientific">Insolitispirillum peregrinum</name>
    <dbReference type="NCBI Taxonomy" id="80876"/>
    <lineage>
        <taxon>Bacteria</taxon>
        <taxon>Pseudomonadati</taxon>
        <taxon>Pseudomonadota</taxon>
        <taxon>Alphaproteobacteria</taxon>
        <taxon>Rhodospirillales</taxon>
        <taxon>Novispirillaceae</taxon>
        <taxon>Insolitispirillum</taxon>
    </lineage>
</organism>
<evidence type="ECO:0000256" key="2">
    <source>
        <dbReference type="ARBA" id="ARBA00022691"/>
    </source>
</evidence>
<dbReference type="PANTHER" id="PTHR11228:SF7">
    <property type="entry name" value="PQQA PEPTIDE CYCLASE"/>
    <property type="match status" value="1"/>
</dbReference>
<dbReference type="GO" id="GO:0046872">
    <property type="term" value="F:metal ion binding"/>
    <property type="evidence" value="ECO:0007669"/>
    <property type="project" value="UniProtKB-KW"/>
</dbReference>
<dbReference type="Gene3D" id="3.20.20.70">
    <property type="entry name" value="Aldolase class I"/>
    <property type="match status" value="1"/>
</dbReference>
<dbReference type="PANTHER" id="PTHR11228">
    <property type="entry name" value="RADICAL SAM DOMAIN PROTEIN"/>
    <property type="match status" value="1"/>
</dbReference>
<dbReference type="CDD" id="cd01335">
    <property type="entry name" value="Radical_SAM"/>
    <property type="match status" value="1"/>
</dbReference>
<evidence type="ECO:0000256" key="3">
    <source>
        <dbReference type="ARBA" id="ARBA00022723"/>
    </source>
</evidence>
<gene>
    <name evidence="7" type="ORF">SAMN05421779_103484</name>
</gene>
<keyword evidence="2" id="KW-0949">S-adenosyl-L-methionine</keyword>
<dbReference type="EMBL" id="FTOA01000003">
    <property type="protein sequence ID" value="SIS75910.1"/>
    <property type="molecule type" value="Genomic_DNA"/>
</dbReference>
<dbReference type="InterPro" id="IPR058240">
    <property type="entry name" value="rSAM_sf"/>
</dbReference>
<evidence type="ECO:0000256" key="4">
    <source>
        <dbReference type="ARBA" id="ARBA00023004"/>
    </source>
</evidence>
<name>A0A1N7LPZ8_9PROT</name>
<dbReference type="STRING" id="80876.SAMN05421779_103484"/>
<dbReference type="SFLD" id="SFLDG01067">
    <property type="entry name" value="SPASM/twitch_domain_containing"/>
    <property type="match status" value="1"/>
</dbReference>
<comment type="cofactor">
    <cofactor evidence="1">
        <name>[4Fe-4S] cluster</name>
        <dbReference type="ChEBI" id="CHEBI:49883"/>
    </cofactor>
</comment>
<proteinExistence type="predicted"/>
<dbReference type="InterPro" id="IPR013785">
    <property type="entry name" value="Aldolase_TIM"/>
</dbReference>
<dbReference type="InterPro" id="IPR023885">
    <property type="entry name" value="4Fe4S-binding_SPASM_dom"/>
</dbReference>
<keyword evidence="8" id="KW-1185">Reference proteome</keyword>
<dbReference type="OrthoDB" id="9792276at2"/>
<dbReference type="RefSeq" id="WP_084194741.1">
    <property type="nucleotide sequence ID" value="NZ_FTOA01000003.1"/>
</dbReference>
<dbReference type="Proteomes" id="UP000185678">
    <property type="component" value="Unassembled WGS sequence"/>
</dbReference>
<keyword evidence="5" id="KW-0411">Iron-sulfur</keyword>
<dbReference type="PROSITE" id="PS51918">
    <property type="entry name" value="RADICAL_SAM"/>
    <property type="match status" value="1"/>
</dbReference>
<evidence type="ECO:0000256" key="1">
    <source>
        <dbReference type="ARBA" id="ARBA00001966"/>
    </source>
</evidence>
<dbReference type="GO" id="GO:0051536">
    <property type="term" value="F:iron-sulfur cluster binding"/>
    <property type="evidence" value="ECO:0007669"/>
    <property type="project" value="UniProtKB-KW"/>
</dbReference>
<dbReference type="Pfam" id="PF13186">
    <property type="entry name" value="SPASM"/>
    <property type="match status" value="1"/>
</dbReference>
<evidence type="ECO:0000313" key="8">
    <source>
        <dbReference type="Proteomes" id="UP000185678"/>
    </source>
</evidence>
<reference evidence="7 8" key="1">
    <citation type="submission" date="2017-01" db="EMBL/GenBank/DDBJ databases">
        <authorList>
            <person name="Mah S.A."/>
            <person name="Swanson W.J."/>
            <person name="Moy G.W."/>
            <person name="Vacquier V.D."/>
        </authorList>
    </citation>
    <scope>NUCLEOTIDE SEQUENCE [LARGE SCALE GENOMIC DNA]</scope>
    <source>
        <strain evidence="7 8">DSM 11589</strain>
    </source>
</reference>
<keyword evidence="4" id="KW-0408">Iron</keyword>
<keyword evidence="3" id="KW-0479">Metal-binding</keyword>
<dbReference type="InterPro" id="IPR050377">
    <property type="entry name" value="Radical_SAM_PqqE_MftC-like"/>
</dbReference>
<dbReference type="SFLD" id="SFLDS00029">
    <property type="entry name" value="Radical_SAM"/>
    <property type="match status" value="1"/>
</dbReference>
<evidence type="ECO:0000313" key="7">
    <source>
        <dbReference type="EMBL" id="SIS75910.1"/>
    </source>
</evidence>